<accession>A0A9W8BKD2</accession>
<dbReference type="SMART" id="SM00320">
    <property type="entry name" value="WD40"/>
    <property type="match status" value="4"/>
</dbReference>
<dbReference type="PROSITE" id="PS00678">
    <property type="entry name" value="WD_REPEATS_1"/>
    <property type="match status" value="1"/>
</dbReference>
<evidence type="ECO:0008006" key="7">
    <source>
        <dbReference type="Google" id="ProtNLM"/>
    </source>
</evidence>
<gene>
    <name evidence="5" type="ORF">H4R26_002239</name>
</gene>
<dbReference type="PANTHER" id="PTHR22889">
    <property type="entry name" value="WD REPEAT-CONTAINING PROTEIN 89"/>
    <property type="match status" value="1"/>
</dbReference>
<name>A0A9W8BKD2_9FUNG</name>
<dbReference type="PANTHER" id="PTHR22889:SF0">
    <property type="entry name" value="WD REPEAT-CONTAINING PROTEIN 89"/>
    <property type="match status" value="1"/>
</dbReference>
<feature type="repeat" description="WD" evidence="3">
    <location>
        <begin position="65"/>
        <end position="97"/>
    </location>
</feature>
<dbReference type="InterPro" id="IPR036322">
    <property type="entry name" value="WD40_repeat_dom_sf"/>
</dbReference>
<proteinExistence type="predicted"/>
<dbReference type="Proteomes" id="UP001150907">
    <property type="component" value="Unassembled WGS sequence"/>
</dbReference>
<dbReference type="EMBL" id="JANBQF010000127">
    <property type="protein sequence ID" value="KAJ2004929.1"/>
    <property type="molecule type" value="Genomic_DNA"/>
</dbReference>
<keyword evidence="1 3" id="KW-0853">WD repeat</keyword>
<evidence type="ECO:0000256" key="1">
    <source>
        <dbReference type="ARBA" id="ARBA00022574"/>
    </source>
</evidence>
<feature type="region of interest" description="Disordered" evidence="4">
    <location>
        <begin position="329"/>
        <end position="372"/>
    </location>
</feature>
<dbReference type="InterPro" id="IPR019775">
    <property type="entry name" value="WD40_repeat_CS"/>
</dbReference>
<evidence type="ECO:0000256" key="3">
    <source>
        <dbReference type="PROSITE-ProRule" id="PRU00221"/>
    </source>
</evidence>
<feature type="compositionally biased region" description="Polar residues" evidence="4">
    <location>
        <begin position="331"/>
        <end position="341"/>
    </location>
</feature>
<evidence type="ECO:0000256" key="4">
    <source>
        <dbReference type="SAM" id="MobiDB-lite"/>
    </source>
</evidence>
<sequence>MARIPVARVPTLLPQFNLHARAEPQPKSNAYTYDAIQTDIGIAASTSDVCVRFFEPSTLREKGLLKYHSDQITEIRARANSLMSSSKDGKVAIWDLRQALTAAPALLFKTSDPVLSFDMSTDDAMLVSGSVLDSECFARINLWDPRAASRPTAVFENSHSEDVSRIRCHPSMPRHFLSGSSDGLLCTFDAAQTDEDEALLFVANTGASVSNCGYFGPEAQYIYAHSDMETLQLWTTEASRLADFGDVRDLAESGVPIDYIIECRYDPQSERLYMAGGTNEGDIHLLHVGASSFEHIQALKGGHSSIVRGLNWDPAQGWAVAGGEDGRVSWWETSKPTQSPAPLTPGAKPADSDTKASHTSRAGGNGQRFSPY</sequence>
<dbReference type="Pfam" id="PF00400">
    <property type="entry name" value="WD40"/>
    <property type="match status" value="1"/>
</dbReference>
<evidence type="ECO:0000313" key="6">
    <source>
        <dbReference type="Proteomes" id="UP001150907"/>
    </source>
</evidence>
<evidence type="ECO:0000313" key="5">
    <source>
        <dbReference type="EMBL" id="KAJ2004929.1"/>
    </source>
</evidence>
<reference evidence="5" key="1">
    <citation type="submission" date="2022-07" db="EMBL/GenBank/DDBJ databases">
        <title>Phylogenomic reconstructions and comparative analyses of Kickxellomycotina fungi.</title>
        <authorList>
            <person name="Reynolds N.K."/>
            <person name="Stajich J.E."/>
            <person name="Barry K."/>
            <person name="Grigoriev I.V."/>
            <person name="Crous P."/>
            <person name="Smith M.E."/>
        </authorList>
    </citation>
    <scope>NUCLEOTIDE SEQUENCE</scope>
    <source>
        <strain evidence="5">IMI 214461</strain>
    </source>
</reference>
<evidence type="ECO:0000256" key="2">
    <source>
        <dbReference type="ARBA" id="ARBA00022737"/>
    </source>
</evidence>
<feature type="repeat" description="WD" evidence="3">
    <location>
        <begin position="300"/>
        <end position="341"/>
    </location>
</feature>
<organism evidence="5 6">
    <name type="scientific">Coemansia thaxteri</name>
    <dbReference type="NCBI Taxonomy" id="2663907"/>
    <lineage>
        <taxon>Eukaryota</taxon>
        <taxon>Fungi</taxon>
        <taxon>Fungi incertae sedis</taxon>
        <taxon>Zoopagomycota</taxon>
        <taxon>Kickxellomycotina</taxon>
        <taxon>Kickxellomycetes</taxon>
        <taxon>Kickxellales</taxon>
        <taxon>Kickxellaceae</taxon>
        <taxon>Coemansia</taxon>
    </lineage>
</organism>
<dbReference type="InterPro" id="IPR015943">
    <property type="entry name" value="WD40/YVTN_repeat-like_dom_sf"/>
</dbReference>
<dbReference type="Gene3D" id="2.130.10.10">
    <property type="entry name" value="YVTN repeat-like/Quinoprotein amine dehydrogenase"/>
    <property type="match status" value="2"/>
</dbReference>
<dbReference type="InterPro" id="IPR001680">
    <property type="entry name" value="WD40_rpt"/>
</dbReference>
<dbReference type="InterPro" id="IPR039328">
    <property type="entry name" value="WDR89"/>
</dbReference>
<comment type="caution">
    <text evidence="5">The sequence shown here is derived from an EMBL/GenBank/DDBJ whole genome shotgun (WGS) entry which is preliminary data.</text>
</comment>
<dbReference type="PROSITE" id="PS50082">
    <property type="entry name" value="WD_REPEATS_2"/>
    <property type="match status" value="2"/>
</dbReference>
<protein>
    <recommendedName>
        <fullName evidence="7">WD40 repeat-like protein</fullName>
    </recommendedName>
</protein>
<dbReference type="OrthoDB" id="25131at2759"/>
<keyword evidence="6" id="KW-1185">Reference proteome</keyword>
<dbReference type="SUPFAM" id="SSF50978">
    <property type="entry name" value="WD40 repeat-like"/>
    <property type="match status" value="1"/>
</dbReference>
<dbReference type="AlphaFoldDB" id="A0A9W8BKD2"/>
<keyword evidence="2" id="KW-0677">Repeat</keyword>